<dbReference type="AlphaFoldDB" id="A0A0D6MKT0"/>
<organism evidence="1 2">
    <name type="scientific">Tanticharoenia sakaeratensis NBRC 103193</name>
    <dbReference type="NCBI Taxonomy" id="1231623"/>
    <lineage>
        <taxon>Bacteria</taxon>
        <taxon>Pseudomonadati</taxon>
        <taxon>Pseudomonadota</taxon>
        <taxon>Alphaproteobacteria</taxon>
        <taxon>Acetobacterales</taxon>
        <taxon>Acetobacteraceae</taxon>
        <taxon>Tanticharoenia</taxon>
    </lineage>
</organism>
<evidence type="ECO:0000313" key="1">
    <source>
        <dbReference type="EMBL" id="GAN54259.1"/>
    </source>
</evidence>
<dbReference type="Gene3D" id="3.40.470.10">
    <property type="entry name" value="Uracil-DNA glycosylase-like domain"/>
    <property type="match status" value="1"/>
</dbReference>
<name>A0A0D6MKT0_9PROT</name>
<dbReference type="Proteomes" id="UP000032679">
    <property type="component" value="Unassembled WGS sequence"/>
</dbReference>
<keyword evidence="2" id="KW-1185">Reference proteome</keyword>
<protein>
    <submittedName>
        <fullName evidence="1">Uncharacterized protein</fullName>
    </submittedName>
</protein>
<reference evidence="1 2" key="1">
    <citation type="submission" date="2012-10" db="EMBL/GenBank/DDBJ databases">
        <title>Genome sequencing of Tanticharoenia sakaeratensis NBRC 103193.</title>
        <authorList>
            <person name="Azuma Y."/>
            <person name="Hadano H."/>
            <person name="Hirakawa H."/>
            <person name="Matsushita K."/>
        </authorList>
    </citation>
    <scope>NUCLEOTIDE SEQUENCE [LARGE SCALE GENOMIC DNA]</scope>
    <source>
        <strain evidence="1 2">NBRC 103193</strain>
    </source>
</reference>
<accession>A0A0D6MKT0</accession>
<evidence type="ECO:0000313" key="2">
    <source>
        <dbReference type="Proteomes" id="UP000032679"/>
    </source>
</evidence>
<sequence>MCVQPTNGSSSSLSWTGLVEDAQSAPVPPPSCDTTALVIIVSELAPDRQSIFAPSDTSRTVRIPTPLSGMAGDAPALCVPHLRETLRRLQNLQAVITVGASAHLALLSACGIPMTRVPYRPGTVTQLPDGLHVAPAEVDGSAHGARRLMTTLAHAIDHDIADAA</sequence>
<proteinExistence type="predicted"/>
<dbReference type="InterPro" id="IPR036895">
    <property type="entry name" value="Uracil-DNA_glycosylase-like_sf"/>
</dbReference>
<comment type="caution">
    <text evidence="1">The sequence shown here is derived from an EMBL/GenBank/DDBJ whole genome shotgun (WGS) entry which is preliminary data.</text>
</comment>
<gene>
    <name evidence="1" type="ORF">Tasa_017_142</name>
</gene>
<dbReference type="EMBL" id="BALE01000017">
    <property type="protein sequence ID" value="GAN54259.1"/>
    <property type="molecule type" value="Genomic_DNA"/>
</dbReference>